<evidence type="ECO:0000256" key="6">
    <source>
        <dbReference type="ARBA" id="ARBA00022801"/>
    </source>
</evidence>
<keyword evidence="11" id="KW-0239">DNA-directed DNA polymerase</keyword>
<dbReference type="CDD" id="cd09272">
    <property type="entry name" value="RNase_HI_RT_Ty1"/>
    <property type="match status" value="1"/>
</dbReference>
<dbReference type="Proteomes" id="UP000765509">
    <property type="component" value="Unassembled WGS sequence"/>
</dbReference>
<evidence type="ECO:0000313" key="18">
    <source>
        <dbReference type="Proteomes" id="UP000765509"/>
    </source>
</evidence>
<keyword evidence="1" id="KW-0815">Transposition</keyword>
<evidence type="ECO:0000256" key="15">
    <source>
        <dbReference type="ARBA" id="ARBA00049244"/>
    </source>
</evidence>
<dbReference type="InterPro" id="IPR001584">
    <property type="entry name" value="Integrase_cat-core"/>
</dbReference>
<evidence type="ECO:0000256" key="13">
    <source>
        <dbReference type="ARBA" id="ARBA00023268"/>
    </source>
</evidence>
<dbReference type="InterPro" id="IPR013103">
    <property type="entry name" value="RVT_2"/>
</dbReference>
<keyword evidence="11" id="KW-0808">Transferase</keyword>
<evidence type="ECO:0000256" key="1">
    <source>
        <dbReference type="ARBA" id="ARBA00022578"/>
    </source>
</evidence>
<evidence type="ECO:0000256" key="5">
    <source>
        <dbReference type="ARBA" id="ARBA00022759"/>
    </source>
</evidence>
<dbReference type="InterPro" id="IPR043502">
    <property type="entry name" value="DNA/RNA_pol_sf"/>
</dbReference>
<name>A0A9Q3P636_9BASI</name>
<feature type="domain" description="Integrase catalytic" evidence="16">
    <location>
        <begin position="124"/>
        <end position="288"/>
    </location>
</feature>
<keyword evidence="6" id="KW-0378">Hydrolase</keyword>
<keyword evidence="18" id="KW-1185">Reference proteome</keyword>
<dbReference type="InterPro" id="IPR057670">
    <property type="entry name" value="SH3_retrovirus"/>
</dbReference>
<keyword evidence="2" id="KW-0548">Nucleotidyltransferase</keyword>
<dbReference type="Pfam" id="PF25597">
    <property type="entry name" value="SH3_retrovirus"/>
    <property type="match status" value="1"/>
</dbReference>
<evidence type="ECO:0000313" key="17">
    <source>
        <dbReference type="EMBL" id="MBW0549322.1"/>
    </source>
</evidence>
<dbReference type="PANTHER" id="PTHR42648:SF11">
    <property type="entry name" value="TRANSPOSON TY4-P GAG-POL POLYPROTEIN"/>
    <property type="match status" value="1"/>
</dbReference>
<keyword evidence="7" id="KW-0460">Magnesium</keyword>
<dbReference type="Gene3D" id="3.30.420.10">
    <property type="entry name" value="Ribonuclease H-like superfamily/Ribonuclease H"/>
    <property type="match status" value="1"/>
</dbReference>
<dbReference type="PROSITE" id="PS50994">
    <property type="entry name" value="INTEGRASE"/>
    <property type="match status" value="1"/>
</dbReference>
<keyword evidence="13" id="KW-0511">Multifunctional enzyme</keyword>
<dbReference type="OrthoDB" id="119270at2759"/>
<evidence type="ECO:0000256" key="7">
    <source>
        <dbReference type="ARBA" id="ARBA00022842"/>
    </source>
</evidence>
<evidence type="ECO:0000256" key="14">
    <source>
        <dbReference type="ARBA" id="ARBA00048173"/>
    </source>
</evidence>
<dbReference type="InterPro" id="IPR025724">
    <property type="entry name" value="GAG-pre-integrase_dom"/>
</dbReference>
<dbReference type="EMBL" id="AVOT02054633">
    <property type="protein sequence ID" value="MBW0549322.1"/>
    <property type="molecule type" value="Genomic_DNA"/>
</dbReference>
<dbReference type="GO" id="GO:0003964">
    <property type="term" value="F:RNA-directed DNA polymerase activity"/>
    <property type="evidence" value="ECO:0007669"/>
    <property type="project" value="UniProtKB-KW"/>
</dbReference>
<keyword evidence="8" id="KW-0694">RNA-binding</keyword>
<dbReference type="GO" id="GO:0005634">
    <property type="term" value="C:nucleus"/>
    <property type="evidence" value="ECO:0007669"/>
    <property type="project" value="UniProtKB-ARBA"/>
</dbReference>
<dbReference type="GO" id="GO:0004519">
    <property type="term" value="F:endonuclease activity"/>
    <property type="evidence" value="ECO:0007669"/>
    <property type="project" value="UniProtKB-KW"/>
</dbReference>
<dbReference type="GO" id="GO:0046872">
    <property type="term" value="F:metal ion binding"/>
    <property type="evidence" value="ECO:0007669"/>
    <property type="project" value="UniProtKB-KW"/>
</dbReference>
<keyword evidence="9" id="KW-0229">DNA integration</keyword>
<protein>
    <recommendedName>
        <fullName evidence="16">Integrase catalytic domain-containing protein</fullName>
    </recommendedName>
</protein>
<dbReference type="AlphaFoldDB" id="A0A9Q3P636"/>
<evidence type="ECO:0000256" key="2">
    <source>
        <dbReference type="ARBA" id="ARBA00022695"/>
    </source>
</evidence>
<evidence type="ECO:0000256" key="3">
    <source>
        <dbReference type="ARBA" id="ARBA00022722"/>
    </source>
</evidence>
<dbReference type="GO" id="GO:0016787">
    <property type="term" value="F:hydrolase activity"/>
    <property type="evidence" value="ECO:0007669"/>
    <property type="project" value="UniProtKB-KW"/>
</dbReference>
<evidence type="ECO:0000256" key="12">
    <source>
        <dbReference type="ARBA" id="ARBA00023172"/>
    </source>
</evidence>
<dbReference type="Pfam" id="PF07727">
    <property type="entry name" value="RVT_2"/>
    <property type="match status" value="1"/>
</dbReference>
<gene>
    <name evidence="17" type="ORF">O181_089037</name>
</gene>
<evidence type="ECO:0000256" key="8">
    <source>
        <dbReference type="ARBA" id="ARBA00022884"/>
    </source>
</evidence>
<dbReference type="GO" id="GO:0015074">
    <property type="term" value="P:DNA integration"/>
    <property type="evidence" value="ECO:0007669"/>
    <property type="project" value="UniProtKB-KW"/>
</dbReference>
<reference evidence="17" key="1">
    <citation type="submission" date="2021-03" db="EMBL/GenBank/DDBJ databases">
        <title>Draft genome sequence of rust myrtle Austropuccinia psidii MF-1, a brazilian biotype.</title>
        <authorList>
            <person name="Quecine M.C."/>
            <person name="Pachon D.M.R."/>
            <person name="Bonatelli M.L."/>
            <person name="Correr F.H."/>
            <person name="Franceschini L.M."/>
            <person name="Leite T.F."/>
            <person name="Margarido G.R.A."/>
            <person name="Almeida C.A."/>
            <person name="Ferrarezi J.A."/>
            <person name="Labate C.A."/>
        </authorList>
    </citation>
    <scope>NUCLEOTIDE SEQUENCE</scope>
    <source>
        <strain evidence="17">MF-1</strain>
    </source>
</reference>
<keyword evidence="10" id="KW-0695">RNA-directed DNA polymerase</keyword>
<dbReference type="SUPFAM" id="SSF53098">
    <property type="entry name" value="Ribonuclease H-like"/>
    <property type="match status" value="1"/>
</dbReference>
<evidence type="ECO:0000256" key="10">
    <source>
        <dbReference type="ARBA" id="ARBA00022918"/>
    </source>
</evidence>
<proteinExistence type="predicted"/>
<dbReference type="PANTHER" id="PTHR42648">
    <property type="entry name" value="TRANSPOSASE, PUTATIVE-RELATED"/>
    <property type="match status" value="1"/>
</dbReference>
<sequence length="905" mass="102398">MFSCRHSLITSFKRNNQWFIPVIPTAVSRTPPVYISALSNDNHLPVPPVSLSSTSPNTLPSNTSPCRLWHQRIGHLSLRNIKRLLQFNAVTGLPTLPSTNLDICHPCSIAKSQHRPLKTPSRNLVKGPGDVILADLIGPLPEGVGTAKYALLIQDSFSSLTAIVPLGDKSKAKNQLKAWILRFNNSTNYHVKCLRTDNGSEFKNNFMDTFTSANGIIREYSIRYEHHQNGQIERTNRTIGEMARTCLLEANLPAHLWPYAFKHAVWVFNRVLHLNETKTPYELVSGLKPSLLPLRTFGAKGFIYDPLFRKDLTGRAIVGYNLGITPDSKGWAFWVPEKNSIIWSDSVKFDEFSFYNAPPKAIPAIHDIQVENLFDPGTINELQKQDAVIQTLSASSPVEHLLPITYDEAIRSVDASKWREAINEELLSMKEEDVFKVCTLTDALKHVTPKDILSTKWVFAKKTKPDRHKARLVARGYRQQYGVNFEETFAPTPTFNALRLLFAVSVKMKWPLRTFDVKVAFLHSLIDMPIYLWPPKGMQLTKGQVVCLNKALYGTKQAARCWWQHLMGILRQIGFKPNDEDLSTYTYRTEEGTAILWIHVDDGALTASSEALLAHISISLDASLRIKWDEEVNNLVGIKIKQTQDGYSFSQPELIRKLISITPSTITARSPLPANINLKSNPAREFDRSYLQRIGILLYIAQGSRPDIAFSVNYLARFSMATDQTHWDALEHLIAYMRHTLELGIHIAPKQEVRGLECFVDANWGGEGNRSTHGFLLLFHGSPIGWQSKRQATVASSTCQAEYMALAFAAREAFWVAQLFRPAIGDITPHMLSDNRAAISISSNTASRRQMRHLIREFNLINEYVIKKKILLQWVSTHEQRADIMTKSLGWIKCNEFLQFVGAYL</sequence>
<dbReference type="InterPro" id="IPR036397">
    <property type="entry name" value="RNaseH_sf"/>
</dbReference>
<evidence type="ECO:0000259" key="16">
    <source>
        <dbReference type="PROSITE" id="PS50994"/>
    </source>
</evidence>
<keyword evidence="5" id="KW-0255">Endonuclease</keyword>
<dbReference type="SUPFAM" id="SSF56672">
    <property type="entry name" value="DNA/RNA polymerases"/>
    <property type="match status" value="1"/>
</dbReference>
<keyword evidence="12" id="KW-0233">DNA recombination</keyword>
<comment type="caution">
    <text evidence="17">The sequence shown here is derived from an EMBL/GenBank/DDBJ whole genome shotgun (WGS) entry which is preliminary data.</text>
</comment>
<comment type="catalytic activity">
    <reaction evidence="15">
        <text>DNA(n) + a 2'-deoxyribonucleoside 5'-triphosphate = DNA(n+1) + diphosphate</text>
        <dbReference type="Rhea" id="RHEA:22508"/>
        <dbReference type="Rhea" id="RHEA-COMP:17339"/>
        <dbReference type="Rhea" id="RHEA-COMP:17340"/>
        <dbReference type="ChEBI" id="CHEBI:33019"/>
        <dbReference type="ChEBI" id="CHEBI:61560"/>
        <dbReference type="ChEBI" id="CHEBI:173112"/>
        <dbReference type="EC" id="2.7.7.7"/>
    </reaction>
</comment>
<keyword evidence="4" id="KW-0479">Metal-binding</keyword>
<dbReference type="InterPro" id="IPR012337">
    <property type="entry name" value="RNaseH-like_sf"/>
</dbReference>
<dbReference type="InterPro" id="IPR039537">
    <property type="entry name" value="Retrotran_Ty1/copia-like"/>
</dbReference>
<dbReference type="GO" id="GO:0006310">
    <property type="term" value="P:DNA recombination"/>
    <property type="evidence" value="ECO:0007669"/>
    <property type="project" value="UniProtKB-KW"/>
</dbReference>
<dbReference type="GO" id="GO:0003887">
    <property type="term" value="F:DNA-directed DNA polymerase activity"/>
    <property type="evidence" value="ECO:0007669"/>
    <property type="project" value="UniProtKB-KW"/>
</dbReference>
<comment type="catalytic activity">
    <reaction evidence="14">
        <text>DNA(n) + a 2'-deoxyribonucleoside 5'-triphosphate = DNA(n+1) + diphosphate</text>
        <dbReference type="Rhea" id="RHEA:22508"/>
        <dbReference type="Rhea" id="RHEA-COMP:17339"/>
        <dbReference type="Rhea" id="RHEA-COMP:17340"/>
        <dbReference type="ChEBI" id="CHEBI:33019"/>
        <dbReference type="ChEBI" id="CHEBI:61560"/>
        <dbReference type="ChEBI" id="CHEBI:173112"/>
        <dbReference type="EC" id="2.7.7.49"/>
    </reaction>
</comment>
<keyword evidence="3" id="KW-0540">Nuclease</keyword>
<dbReference type="Pfam" id="PF13976">
    <property type="entry name" value="gag_pre-integrs"/>
    <property type="match status" value="1"/>
</dbReference>
<dbReference type="GO" id="GO:0032196">
    <property type="term" value="P:transposition"/>
    <property type="evidence" value="ECO:0007669"/>
    <property type="project" value="UniProtKB-KW"/>
</dbReference>
<organism evidence="17 18">
    <name type="scientific">Austropuccinia psidii MF-1</name>
    <dbReference type="NCBI Taxonomy" id="1389203"/>
    <lineage>
        <taxon>Eukaryota</taxon>
        <taxon>Fungi</taxon>
        <taxon>Dikarya</taxon>
        <taxon>Basidiomycota</taxon>
        <taxon>Pucciniomycotina</taxon>
        <taxon>Pucciniomycetes</taxon>
        <taxon>Pucciniales</taxon>
        <taxon>Sphaerophragmiaceae</taxon>
        <taxon>Austropuccinia</taxon>
    </lineage>
</organism>
<evidence type="ECO:0000256" key="4">
    <source>
        <dbReference type="ARBA" id="ARBA00022723"/>
    </source>
</evidence>
<evidence type="ECO:0000256" key="11">
    <source>
        <dbReference type="ARBA" id="ARBA00022932"/>
    </source>
</evidence>
<evidence type="ECO:0000256" key="9">
    <source>
        <dbReference type="ARBA" id="ARBA00022908"/>
    </source>
</evidence>
<dbReference type="GO" id="GO:0003723">
    <property type="term" value="F:RNA binding"/>
    <property type="evidence" value="ECO:0007669"/>
    <property type="project" value="UniProtKB-KW"/>
</dbReference>
<accession>A0A9Q3P636</accession>